<dbReference type="Proteomes" id="UP000285288">
    <property type="component" value="Unassembled WGS sequence"/>
</dbReference>
<organism evidence="2 3">
    <name type="scientific">Holdemanella biformis</name>
    <dbReference type="NCBI Taxonomy" id="1735"/>
    <lineage>
        <taxon>Bacteria</taxon>
        <taxon>Bacillati</taxon>
        <taxon>Bacillota</taxon>
        <taxon>Erysipelotrichia</taxon>
        <taxon>Erysipelotrichales</taxon>
        <taxon>Erysipelotrichaceae</taxon>
        <taxon>Holdemanella</taxon>
    </lineage>
</organism>
<evidence type="ECO:0000313" key="3">
    <source>
        <dbReference type="Proteomes" id="UP000285288"/>
    </source>
</evidence>
<feature type="transmembrane region" description="Helical" evidence="1">
    <location>
        <begin position="146"/>
        <end position="166"/>
    </location>
</feature>
<protein>
    <submittedName>
        <fullName evidence="2">Uncharacterized protein</fullName>
    </submittedName>
</protein>
<evidence type="ECO:0000256" key="1">
    <source>
        <dbReference type="SAM" id="Phobius"/>
    </source>
</evidence>
<reference evidence="2 3" key="1">
    <citation type="submission" date="2018-08" db="EMBL/GenBank/DDBJ databases">
        <title>A genome reference for cultivated species of the human gut microbiota.</title>
        <authorList>
            <person name="Zou Y."/>
            <person name="Xue W."/>
            <person name="Luo G."/>
        </authorList>
    </citation>
    <scope>NUCLEOTIDE SEQUENCE [LARGE SCALE GENOMIC DNA]</scope>
    <source>
        <strain evidence="2 3">AM42-13AC</strain>
    </source>
</reference>
<proteinExistence type="predicted"/>
<evidence type="ECO:0000313" key="2">
    <source>
        <dbReference type="EMBL" id="RHB05430.1"/>
    </source>
</evidence>
<dbReference type="EMBL" id="QSGD01000022">
    <property type="protein sequence ID" value="RHB05430.1"/>
    <property type="molecule type" value="Genomic_DNA"/>
</dbReference>
<accession>A0A413UCN5</accession>
<keyword evidence="1" id="KW-0812">Transmembrane</keyword>
<feature type="transmembrane region" description="Helical" evidence="1">
    <location>
        <begin position="69"/>
        <end position="86"/>
    </location>
</feature>
<comment type="caution">
    <text evidence="2">The sequence shown here is derived from an EMBL/GenBank/DDBJ whole genome shotgun (WGS) entry which is preliminary data.</text>
</comment>
<gene>
    <name evidence="2" type="ORF">DW907_06655</name>
</gene>
<sequence length="169" mass="20348">MENIFSKIFDYIEKLQSTTFISFLIFIYIYKKVDPTIPTLLILFFVLNMGLLILIKFNRTIVNEFNIEQYFKLSILLLFPTIYLTYNNLSEFSWIQYCLNTLFGTKCLFNKPAIELFNLFMHISVCYIYIYYIFHSMKNIISREFFFDRFEITMSFLLLSVCIMLISTL</sequence>
<dbReference type="AlphaFoldDB" id="A0A413UCN5"/>
<feature type="transmembrane region" description="Helical" evidence="1">
    <location>
        <begin position="116"/>
        <end position="134"/>
    </location>
</feature>
<keyword evidence="1" id="KW-0472">Membrane</keyword>
<feature type="transmembrane region" description="Helical" evidence="1">
    <location>
        <begin position="36"/>
        <end position="57"/>
    </location>
</feature>
<name>A0A413UCN5_9FIRM</name>
<keyword evidence="1" id="KW-1133">Transmembrane helix</keyword>